<reference evidence="2" key="2">
    <citation type="journal article" date="2020" name="Antonie Van Leeuwenhoek">
        <title>Labilibaculum antarcticum sp. nov., a novel facultative anaerobic, psychrotorelant bacterium isolated from marine sediment of Antarctica.</title>
        <authorList>
            <person name="Watanabe M."/>
            <person name="Kojima H."/>
            <person name="Fukui M."/>
        </authorList>
    </citation>
    <scope>NUCLEOTIDE SEQUENCE [LARGE SCALE GENOMIC DNA]</scope>
    <source>
        <strain evidence="2">SPP2</strain>
    </source>
</reference>
<dbReference type="Proteomes" id="UP000218267">
    <property type="component" value="Chromosome"/>
</dbReference>
<dbReference type="AlphaFoldDB" id="A0A1Y1CRG1"/>
<sequence length="58" mass="6748">MEKIIDYSHPNKKWPKLNDKNKDIKISPFDDNVICSNSFNHLNRVCTIISIAIELGYL</sequence>
<gene>
    <name evidence="1" type="ORF">ALGA_4221</name>
</gene>
<organism evidence="1 2">
    <name type="scientific">Labilibaculum antarcticum</name>
    <dbReference type="NCBI Taxonomy" id="1717717"/>
    <lineage>
        <taxon>Bacteria</taxon>
        <taxon>Pseudomonadati</taxon>
        <taxon>Bacteroidota</taxon>
        <taxon>Bacteroidia</taxon>
        <taxon>Marinilabiliales</taxon>
        <taxon>Marinifilaceae</taxon>
        <taxon>Labilibaculum</taxon>
    </lineage>
</organism>
<reference evidence="1 2" key="1">
    <citation type="journal article" date="2018" name="Mar. Genomics">
        <title>Complete genome sequence of Marinifilaceae bacterium strain SPP2, isolated from the Antarctic marine sediment.</title>
        <authorList>
            <person name="Watanabe M."/>
            <person name="Kojima H."/>
            <person name="Fukui M."/>
        </authorList>
    </citation>
    <scope>NUCLEOTIDE SEQUENCE [LARGE SCALE GENOMIC DNA]</scope>
    <source>
        <strain evidence="1 2">SPP2</strain>
    </source>
</reference>
<keyword evidence="2" id="KW-1185">Reference proteome</keyword>
<protein>
    <submittedName>
        <fullName evidence="1">Uncharacterized protein</fullName>
    </submittedName>
</protein>
<evidence type="ECO:0000313" key="1">
    <source>
        <dbReference type="EMBL" id="BAX82512.1"/>
    </source>
</evidence>
<proteinExistence type="predicted"/>
<accession>A0A1Y1CRG1</accession>
<dbReference type="KEGG" id="mbas:ALGA_4221"/>
<evidence type="ECO:0000313" key="2">
    <source>
        <dbReference type="Proteomes" id="UP000218267"/>
    </source>
</evidence>
<name>A0A1Y1CRG1_9BACT</name>
<dbReference type="EMBL" id="AP018042">
    <property type="protein sequence ID" value="BAX82512.1"/>
    <property type="molecule type" value="Genomic_DNA"/>
</dbReference>